<reference evidence="4 5" key="1">
    <citation type="submission" date="2020-07" db="EMBL/GenBank/DDBJ databases">
        <title>MOT database genomes.</title>
        <authorList>
            <person name="Joseph S."/>
            <person name="Aduse-Opoku J."/>
            <person name="Hashim A."/>
            <person name="Wade W."/>
            <person name="Curtis M."/>
        </authorList>
    </citation>
    <scope>NUCLEOTIDE SEQUENCE [LARGE SCALE GENOMIC DNA]</scope>
    <source>
        <strain evidence="4 5">DSM 100099</strain>
    </source>
</reference>
<dbReference type="PANTHER" id="PTHR30055:SF209">
    <property type="entry name" value="POSSIBLE TRANSCRIPTIONAL REGULATORY PROTEIN (PROBABLY TETR-FAMILY)"/>
    <property type="match status" value="1"/>
</dbReference>
<dbReference type="Gene3D" id="1.10.357.10">
    <property type="entry name" value="Tetracycline Repressor, domain 2"/>
    <property type="match status" value="1"/>
</dbReference>
<sequence length="200" mass="21517">MTSLDLPAPGSTAACERADAARNREHLLVTARAMLADVGVDGLTMDGLARAAGLGKGTIFRRFGSRAGLLRELLNDSEMTFQEGFFSGPPPLGPGAEPVERLVAFGRERLRLVTLQGDLLRSVEAEAEHRYSAPAHAASAMHVQMLLGQAGVDGDLQVLTLTLLSSLDAALVLYETRDLRIDLDRLADGWEDLVRRVARA</sequence>
<protein>
    <submittedName>
        <fullName evidence="4">TetR/AcrR family transcriptional regulator</fullName>
    </submittedName>
</protein>
<dbReference type="Pfam" id="PF00440">
    <property type="entry name" value="TetR_N"/>
    <property type="match status" value="1"/>
</dbReference>
<name>A0A853EVJ0_9MICO</name>
<dbReference type="InterPro" id="IPR050109">
    <property type="entry name" value="HTH-type_TetR-like_transc_reg"/>
</dbReference>
<keyword evidence="5" id="KW-1185">Reference proteome</keyword>
<evidence type="ECO:0000256" key="1">
    <source>
        <dbReference type="ARBA" id="ARBA00023125"/>
    </source>
</evidence>
<accession>A0A853EVJ0</accession>
<proteinExistence type="predicted"/>
<evidence type="ECO:0000256" key="2">
    <source>
        <dbReference type="PROSITE-ProRule" id="PRU00335"/>
    </source>
</evidence>
<keyword evidence="1 2" id="KW-0238">DNA-binding</keyword>
<dbReference type="Proteomes" id="UP000561011">
    <property type="component" value="Unassembled WGS sequence"/>
</dbReference>
<feature type="DNA-binding region" description="H-T-H motif" evidence="2">
    <location>
        <begin position="44"/>
        <end position="63"/>
    </location>
</feature>
<dbReference type="SUPFAM" id="SSF46689">
    <property type="entry name" value="Homeodomain-like"/>
    <property type="match status" value="1"/>
</dbReference>
<dbReference type="PROSITE" id="PS50977">
    <property type="entry name" value="HTH_TETR_2"/>
    <property type="match status" value="1"/>
</dbReference>
<dbReference type="PANTHER" id="PTHR30055">
    <property type="entry name" value="HTH-TYPE TRANSCRIPTIONAL REGULATOR RUTR"/>
    <property type="match status" value="1"/>
</dbReference>
<evidence type="ECO:0000259" key="3">
    <source>
        <dbReference type="PROSITE" id="PS50977"/>
    </source>
</evidence>
<evidence type="ECO:0000313" key="4">
    <source>
        <dbReference type="EMBL" id="NYS94569.1"/>
    </source>
</evidence>
<organism evidence="4 5">
    <name type="scientific">Sanguibacter inulinus</name>
    <dbReference type="NCBI Taxonomy" id="60922"/>
    <lineage>
        <taxon>Bacteria</taxon>
        <taxon>Bacillati</taxon>
        <taxon>Actinomycetota</taxon>
        <taxon>Actinomycetes</taxon>
        <taxon>Micrococcales</taxon>
        <taxon>Sanguibacteraceae</taxon>
        <taxon>Sanguibacter</taxon>
    </lineage>
</organism>
<feature type="domain" description="HTH tetR-type" evidence="3">
    <location>
        <begin position="21"/>
        <end position="81"/>
    </location>
</feature>
<gene>
    <name evidence="4" type="ORF">HZZ10_13700</name>
</gene>
<dbReference type="PRINTS" id="PR00455">
    <property type="entry name" value="HTHTETR"/>
</dbReference>
<dbReference type="GO" id="GO:0003700">
    <property type="term" value="F:DNA-binding transcription factor activity"/>
    <property type="evidence" value="ECO:0007669"/>
    <property type="project" value="TreeGrafter"/>
</dbReference>
<evidence type="ECO:0000313" key="5">
    <source>
        <dbReference type="Proteomes" id="UP000561011"/>
    </source>
</evidence>
<dbReference type="AlphaFoldDB" id="A0A853EVJ0"/>
<dbReference type="RefSeq" id="WP_179913930.1">
    <property type="nucleotide sequence ID" value="NZ_JACBYE010000037.1"/>
</dbReference>
<dbReference type="InterPro" id="IPR009057">
    <property type="entry name" value="Homeodomain-like_sf"/>
</dbReference>
<dbReference type="GO" id="GO:0000976">
    <property type="term" value="F:transcription cis-regulatory region binding"/>
    <property type="evidence" value="ECO:0007669"/>
    <property type="project" value="TreeGrafter"/>
</dbReference>
<dbReference type="EMBL" id="JACBYE010000037">
    <property type="protein sequence ID" value="NYS94569.1"/>
    <property type="molecule type" value="Genomic_DNA"/>
</dbReference>
<dbReference type="InterPro" id="IPR001647">
    <property type="entry name" value="HTH_TetR"/>
</dbReference>
<comment type="caution">
    <text evidence="4">The sequence shown here is derived from an EMBL/GenBank/DDBJ whole genome shotgun (WGS) entry which is preliminary data.</text>
</comment>